<organism evidence="2">
    <name type="scientific">Human betaherpesvirus 6</name>
    <dbReference type="NCBI Taxonomy" id="10368"/>
    <lineage>
        <taxon>Viruses</taxon>
        <taxon>Duplodnaviria</taxon>
        <taxon>Heunggongvirae</taxon>
        <taxon>Peploviricota</taxon>
        <taxon>Herviviricetes</taxon>
        <taxon>Herpesvirales</taxon>
        <taxon>Orthoherpesviridae</taxon>
        <taxon>Betaherpesvirinae</taxon>
        <taxon>Roseolovirus</taxon>
    </lineage>
</organism>
<evidence type="ECO:0000313" key="2">
    <source>
        <dbReference type="EMBL" id="QFW57074.1"/>
    </source>
</evidence>
<reference evidence="2" key="1">
    <citation type="journal article" date="2018" name="BMC Genomics">
        <title>Comparative genomic, transcriptomic, and proteomic reannotation of human herpesvirus 6.</title>
        <authorList>
            <person name="Greninger A.L."/>
            <person name="Knudsen G.M."/>
            <person name="Roychoudhury P."/>
            <person name="Hanson D.J."/>
            <person name="Sedlak R.H."/>
            <person name="Xie H."/>
            <person name="Guan J."/>
            <person name="Nguyen T."/>
            <person name="Peddu V."/>
            <person name="Boeckh M."/>
            <person name="Huang M.L."/>
            <person name="Cook L."/>
            <person name="Depledge D.P."/>
            <person name="Zerr D.M."/>
            <person name="Koelle D.M."/>
            <person name="Gantt S."/>
            <person name="Yoshikawa T."/>
            <person name="Caserta M."/>
            <person name="Hill J.A."/>
            <person name="Jerome K.R."/>
        </authorList>
    </citation>
    <scope>NUCLEOTIDE SEQUENCE</scope>
    <source>
        <strain evidence="2">HP8H1</strain>
    </source>
</reference>
<sequence length="80" mass="9047">MLGRIINSLCIVLMISATCFDLVKYIMMAPVLEHPLEQMLYTASFSLFSGKGFLGICLYSNARMVFLKSFLKSFVDTLPR</sequence>
<proteinExistence type="predicted"/>
<keyword evidence="1" id="KW-0472">Membrane</keyword>
<dbReference type="EMBL" id="KY315527">
    <property type="protein sequence ID" value="QFW57074.1"/>
    <property type="molecule type" value="Genomic_DNA"/>
</dbReference>
<keyword evidence="1" id="KW-1133">Transmembrane helix</keyword>
<feature type="transmembrane region" description="Helical" evidence="1">
    <location>
        <begin position="39"/>
        <end position="59"/>
    </location>
</feature>
<evidence type="ECO:0000256" key="1">
    <source>
        <dbReference type="SAM" id="Phobius"/>
    </source>
</evidence>
<name>A0A5P9U8P6_9BETA</name>
<accession>A0A5P9U8P6</accession>
<protein>
    <submittedName>
        <fullName evidence="2">Uncharacterized protein</fullName>
    </submittedName>
</protein>
<keyword evidence="1" id="KW-0812">Transmembrane</keyword>
<feature type="transmembrane region" description="Helical" evidence="1">
    <location>
        <begin position="5"/>
        <end position="27"/>
    </location>
</feature>